<dbReference type="SUPFAM" id="SSF52218">
    <property type="entry name" value="Flavoproteins"/>
    <property type="match status" value="1"/>
</dbReference>
<protein>
    <submittedName>
        <fullName evidence="3">Predicted protein</fullName>
    </submittedName>
</protein>
<name>D2VA95_NAEGR</name>
<reference evidence="3 4" key="1">
    <citation type="journal article" date="2010" name="Cell">
        <title>The genome of Naegleria gruberi illuminates early eukaryotic versatility.</title>
        <authorList>
            <person name="Fritz-Laylin L.K."/>
            <person name="Prochnik S.E."/>
            <person name="Ginger M.L."/>
            <person name="Dacks J.B."/>
            <person name="Carpenter M.L."/>
            <person name="Field M.C."/>
            <person name="Kuo A."/>
            <person name="Paredez A."/>
            <person name="Chapman J."/>
            <person name="Pham J."/>
            <person name="Shu S."/>
            <person name="Neupane R."/>
            <person name="Cipriano M."/>
            <person name="Mancuso J."/>
            <person name="Tu H."/>
            <person name="Salamov A."/>
            <person name="Lindquist E."/>
            <person name="Shapiro H."/>
            <person name="Lucas S."/>
            <person name="Grigoriev I.V."/>
            <person name="Cande W.Z."/>
            <person name="Fulton C."/>
            <person name="Rokhsar D.S."/>
            <person name="Dawson S.C."/>
        </authorList>
    </citation>
    <scope>NUCLEOTIDE SEQUENCE [LARGE SCALE GENOMIC DNA]</scope>
    <source>
        <strain evidence="3 4">NEG-M</strain>
    </source>
</reference>
<evidence type="ECO:0000313" key="4">
    <source>
        <dbReference type="Proteomes" id="UP000006671"/>
    </source>
</evidence>
<sequence length="157" mass="17725">MAQNIDTIYILYASQSGTSEYLATELNDQLSSSVVDSIENFEKYLNDEKLEKKSLFLFIISTSIEGSPPDAMTDFHYWMTGASASKLFNHENFEYSILGNGNSNYAETYQQASRNVKTLLSAIKSPFVECREGDQAEGNSEEMLNEWKADIKNKLSQ</sequence>
<dbReference type="PANTHER" id="PTHR19384:SF17">
    <property type="entry name" value="NADPH--CYTOCHROME P450 REDUCTASE"/>
    <property type="match status" value="1"/>
</dbReference>
<dbReference type="STRING" id="5762.D2VA95"/>
<dbReference type="Pfam" id="PF00258">
    <property type="entry name" value="Flavodoxin_1"/>
    <property type="match status" value="1"/>
</dbReference>
<proteinExistence type="predicted"/>
<dbReference type="InterPro" id="IPR029039">
    <property type="entry name" value="Flavoprotein-like_sf"/>
</dbReference>
<dbReference type="PROSITE" id="PS50902">
    <property type="entry name" value="FLAVODOXIN_LIKE"/>
    <property type="match status" value="1"/>
</dbReference>
<dbReference type="GeneID" id="8859386"/>
<evidence type="ECO:0000259" key="2">
    <source>
        <dbReference type="PROSITE" id="PS50902"/>
    </source>
</evidence>
<evidence type="ECO:0000256" key="1">
    <source>
        <dbReference type="ARBA" id="ARBA00022630"/>
    </source>
</evidence>
<dbReference type="InterPro" id="IPR008254">
    <property type="entry name" value="Flavodoxin/NO_synth"/>
</dbReference>
<dbReference type="InterPro" id="IPR001094">
    <property type="entry name" value="Flavdoxin-like"/>
</dbReference>
<organism evidence="4">
    <name type="scientific">Naegleria gruberi</name>
    <name type="common">Amoeba</name>
    <dbReference type="NCBI Taxonomy" id="5762"/>
    <lineage>
        <taxon>Eukaryota</taxon>
        <taxon>Discoba</taxon>
        <taxon>Heterolobosea</taxon>
        <taxon>Tetramitia</taxon>
        <taxon>Eutetramitia</taxon>
        <taxon>Vahlkampfiidae</taxon>
        <taxon>Naegleria</taxon>
    </lineage>
</organism>
<feature type="domain" description="Flavodoxin-like" evidence="2">
    <location>
        <begin position="8"/>
        <end position="152"/>
    </location>
</feature>
<dbReference type="AlphaFoldDB" id="D2VA95"/>
<accession>D2VA95</accession>
<dbReference type="InParanoid" id="D2VA95"/>
<dbReference type="RefSeq" id="XP_002679134.1">
    <property type="nucleotide sequence ID" value="XM_002679088.1"/>
</dbReference>
<dbReference type="GO" id="GO:0050660">
    <property type="term" value="F:flavin adenine dinucleotide binding"/>
    <property type="evidence" value="ECO:0007669"/>
    <property type="project" value="TreeGrafter"/>
</dbReference>
<dbReference type="KEGG" id="ngr:NAEGRDRAFT_65781"/>
<dbReference type="EMBL" id="GG738859">
    <property type="protein sequence ID" value="EFC46390.1"/>
    <property type="molecule type" value="Genomic_DNA"/>
</dbReference>
<dbReference type="Gene3D" id="3.40.50.360">
    <property type="match status" value="1"/>
</dbReference>
<dbReference type="Proteomes" id="UP000006671">
    <property type="component" value="Unassembled WGS sequence"/>
</dbReference>
<dbReference type="OrthoDB" id="271553at2759"/>
<dbReference type="GO" id="GO:0005829">
    <property type="term" value="C:cytosol"/>
    <property type="evidence" value="ECO:0007669"/>
    <property type="project" value="TreeGrafter"/>
</dbReference>
<evidence type="ECO:0000313" key="3">
    <source>
        <dbReference type="EMBL" id="EFC46390.1"/>
    </source>
</evidence>
<keyword evidence="1" id="KW-0285">Flavoprotein</keyword>
<gene>
    <name evidence="3" type="ORF">NAEGRDRAFT_65781</name>
</gene>
<dbReference type="PANTHER" id="PTHR19384">
    <property type="entry name" value="NITRIC OXIDE SYNTHASE-RELATED"/>
    <property type="match status" value="1"/>
</dbReference>
<dbReference type="GO" id="GO:0010181">
    <property type="term" value="F:FMN binding"/>
    <property type="evidence" value="ECO:0007669"/>
    <property type="project" value="InterPro"/>
</dbReference>
<dbReference type="OMA" id="NEWKADI"/>
<dbReference type="PRINTS" id="PR00369">
    <property type="entry name" value="FLAVODOXIN"/>
</dbReference>
<keyword evidence="4" id="KW-1185">Reference proteome</keyword>
<dbReference type="GO" id="GO:0016491">
    <property type="term" value="F:oxidoreductase activity"/>
    <property type="evidence" value="ECO:0007669"/>
    <property type="project" value="TreeGrafter"/>
</dbReference>
<dbReference type="VEuPathDB" id="AmoebaDB:NAEGRDRAFT_65781"/>